<name>A0A178IDF0_9BACT</name>
<accession>A0A178IDF0</accession>
<dbReference type="AlphaFoldDB" id="A0A178IDF0"/>
<dbReference type="NCBIfam" id="TIGR02474">
    <property type="entry name" value="pec_lyase"/>
    <property type="match status" value="1"/>
</dbReference>
<proteinExistence type="predicted"/>
<dbReference type="STRING" id="1184151.AW736_21075"/>
<dbReference type="Proteomes" id="UP000078486">
    <property type="component" value="Unassembled WGS sequence"/>
</dbReference>
<keyword evidence="2" id="KW-1185">Reference proteome</keyword>
<reference evidence="1 2" key="1">
    <citation type="submission" date="2016-01" db="EMBL/GenBank/DDBJ databases">
        <title>High potential of lignocellulose degradation of a new Verrucomicrobia species.</title>
        <authorList>
            <person name="Wang Y."/>
            <person name="Shi Y."/>
            <person name="Qiu Z."/>
            <person name="Liu S."/>
            <person name="Yang H."/>
        </authorList>
    </citation>
    <scope>NUCLEOTIDE SEQUENCE [LARGE SCALE GENOMIC DNA]</scope>
    <source>
        <strain evidence="1 2">TSB47</strain>
    </source>
</reference>
<evidence type="ECO:0000313" key="2">
    <source>
        <dbReference type="Proteomes" id="UP000078486"/>
    </source>
</evidence>
<dbReference type="SUPFAM" id="SSF81853">
    <property type="entry name" value="Family 10 polysaccharide lyase"/>
    <property type="match status" value="1"/>
</dbReference>
<protein>
    <recommendedName>
        <fullName evidence="3">Pectate lyase</fullName>
    </recommendedName>
</protein>
<dbReference type="Gene3D" id="1.50.10.20">
    <property type="match status" value="1"/>
</dbReference>
<evidence type="ECO:0000313" key="1">
    <source>
        <dbReference type="EMBL" id="OAM87758.1"/>
    </source>
</evidence>
<comment type="caution">
    <text evidence="1">The sequence shown here is derived from an EMBL/GenBank/DDBJ whole genome shotgun (WGS) entry which is preliminary data.</text>
</comment>
<dbReference type="Pfam" id="PF09492">
    <property type="entry name" value="Pec_lyase"/>
    <property type="match status" value="1"/>
</dbReference>
<organism evidence="1 2">
    <name type="scientific">Termitidicoccus mucosus</name>
    <dbReference type="NCBI Taxonomy" id="1184151"/>
    <lineage>
        <taxon>Bacteria</taxon>
        <taxon>Pseudomonadati</taxon>
        <taxon>Verrucomicrobiota</taxon>
        <taxon>Opitutia</taxon>
        <taxon>Opitutales</taxon>
        <taxon>Opitutaceae</taxon>
        <taxon>Termitidicoccus</taxon>
    </lineage>
</organism>
<dbReference type="InterPro" id="IPR012669">
    <property type="entry name" value="Pectate_lyase"/>
</dbReference>
<dbReference type="EMBL" id="LRRQ01000160">
    <property type="protein sequence ID" value="OAM87758.1"/>
    <property type="molecule type" value="Genomic_DNA"/>
</dbReference>
<evidence type="ECO:0008006" key="3">
    <source>
        <dbReference type="Google" id="ProtNLM"/>
    </source>
</evidence>
<sequence>MAVAAFIAAPAVLPALPGGSNDSIQENAAPHPEISVDAFGDSAGHWRHITNPHAVIQPRPDCPVYPPASIREIAANILLFQRSNGGWPKNYDMRAVLTEEEKASVRATRDARDTTFDNETTHAHVAYLAKASTLLCEPGYRAAVERGIDFILSAQMPNGGWPQSWPAPEGFAAFITFNDRVMAGNLTVLRDAANGANGFAWLDTARREKCRDAVARGIACVLACQYRTADGKLTGWGQQHNPQTLRPDHARSFEPPCICSEDTAGIVRFLMKIEKPSPGIIHAVKSAAAWLDAVKIAGRRVETSTSTPAVFPWHKTDQDKRIVDDPSAPPLWARMYEMETNRPFFCGVDGVKVYTFAEVDRDRRTGYNWHGYWPAEVLGQDYPAWLKAHP</sequence>
<gene>
    <name evidence="1" type="ORF">AW736_21075</name>
</gene>